<proteinExistence type="predicted"/>
<evidence type="ECO:0000313" key="1">
    <source>
        <dbReference type="EMBL" id="KAJ3540426.1"/>
    </source>
</evidence>
<organism evidence="1 2">
    <name type="scientific">Phlebia brevispora</name>
    <dbReference type="NCBI Taxonomy" id="194682"/>
    <lineage>
        <taxon>Eukaryota</taxon>
        <taxon>Fungi</taxon>
        <taxon>Dikarya</taxon>
        <taxon>Basidiomycota</taxon>
        <taxon>Agaricomycotina</taxon>
        <taxon>Agaricomycetes</taxon>
        <taxon>Polyporales</taxon>
        <taxon>Meruliaceae</taxon>
        <taxon>Phlebia</taxon>
    </lineage>
</organism>
<reference evidence="1" key="1">
    <citation type="submission" date="2022-07" db="EMBL/GenBank/DDBJ databases">
        <title>Genome Sequence of Phlebia brevispora.</title>
        <authorList>
            <person name="Buettner E."/>
        </authorList>
    </citation>
    <scope>NUCLEOTIDE SEQUENCE</scope>
    <source>
        <strain evidence="1">MPL23</strain>
    </source>
</reference>
<keyword evidence="2" id="KW-1185">Reference proteome</keyword>
<sequence length="251" mass="28549">MADISAEHDLNYAAVVAIAFMTWDALIHIGAEVNGESDLHLSMADPSLRYNVYGPVAIHGSNGSTLSFVIVLYSMEPLTLYGHLLQPKLCRTWLIYQIAFMEALIVATETILTMRLYFLYHEYRIVKRIILLVFALEIVAMNVVLCLSVPKIFTSAKCVITETPNILMAYWISFLVFEAFLFSLTLFAFFKFRSVIRGLGRKSILFLFVRDGTWAFAMMFGKYDAIRHLIFALIAAYDSFLSLGTDDYVRI</sequence>
<evidence type="ECO:0000313" key="2">
    <source>
        <dbReference type="Proteomes" id="UP001148662"/>
    </source>
</evidence>
<comment type="caution">
    <text evidence="1">The sequence shown here is derived from an EMBL/GenBank/DDBJ whole genome shotgun (WGS) entry which is preliminary data.</text>
</comment>
<gene>
    <name evidence="1" type="ORF">NM688_g6228</name>
</gene>
<name>A0ACC1SID4_9APHY</name>
<dbReference type="EMBL" id="JANHOG010001252">
    <property type="protein sequence ID" value="KAJ3540426.1"/>
    <property type="molecule type" value="Genomic_DNA"/>
</dbReference>
<accession>A0ACC1SID4</accession>
<protein>
    <submittedName>
        <fullName evidence="1">Uncharacterized protein</fullName>
    </submittedName>
</protein>
<dbReference type="Proteomes" id="UP001148662">
    <property type="component" value="Unassembled WGS sequence"/>
</dbReference>